<comment type="cofactor">
    <cofactor evidence="1">
        <name>a divalent metal cation</name>
        <dbReference type="ChEBI" id="CHEBI:60240"/>
    </cofactor>
</comment>
<feature type="region of interest" description="Disordered" evidence="8">
    <location>
        <begin position="113"/>
        <end position="154"/>
    </location>
</feature>
<evidence type="ECO:0000256" key="7">
    <source>
        <dbReference type="ARBA" id="ARBA00023242"/>
    </source>
</evidence>
<keyword evidence="7" id="KW-0539">Nucleus</keyword>
<dbReference type="InterPro" id="IPR045249">
    <property type="entry name" value="HARBI1-like"/>
</dbReference>
<accession>A0AA39LE43</accession>
<dbReference type="GO" id="GO:0005634">
    <property type="term" value="C:nucleus"/>
    <property type="evidence" value="ECO:0007669"/>
    <property type="project" value="UniProtKB-SubCell"/>
</dbReference>
<reference evidence="10" key="1">
    <citation type="submission" date="2023-06" db="EMBL/GenBank/DDBJ databases">
        <title>Genomic analysis of the entomopathogenic nematode Steinernema hermaphroditum.</title>
        <authorList>
            <person name="Schwarz E.M."/>
            <person name="Heppert J.K."/>
            <person name="Baniya A."/>
            <person name="Schwartz H.T."/>
            <person name="Tan C.-H."/>
            <person name="Antoshechkin I."/>
            <person name="Sternberg P.W."/>
            <person name="Goodrich-Blair H."/>
            <person name="Dillman A.R."/>
        </authorList>
    </citation>
    <scope>NUCLEOTIDE SEQUENCE</scope>
    <source>
        <strain evidence="10">PS9179</strain>
        <tissue evidence="10">Whole animal</tissue>
    </source>
</reference>
<gene>
    <name evidence="10" type="ORF">QR680_000445</name>
</gene>
<evidence type="ECO:0000256" key="3">
    <source>
        <dbReference type="ARBA" id="ARBA00006958"/>
    </source>
</evidence>
<protein>
    <recommendedName>
        <fullName evidence="9">MADF domain-containing protein</fullName>
    </recommendedName>
</protein>
<sequence length="669" mass="75567">MTSQPRRLPPGSFEAFNGQLIDHVKEHPVIYDFAAEGYKKTKEKKRAWEKVTQQWNEDLPESVDVDFVQNRWKNLRTTYGKKKKHPPSGSGANSPEWPFLESMRFLDHFDPQRHQLSSQSQDALSDHMDDEGEIPGVASTPLVTPKRRKKIAAEDDNDAQIGLLAGMNSRNHHFGQFVAKALDEMTVAQQKKTRIDIMRPVESASTDRVEPEEDEDEVSSSGDPFFSDAQASGTSSSEAKSDPLCDVSSSQTSSFREQKRTNQLEQQLEQKRSQCNNITAEEMLVITLRFLATGASFHSLHFSFRLGVSTVSMVVRTMCTAIINALADNVHLPESENEWLEVSQLFEDRWSFPNVLGAIDGKHVRIKRPENSGSLYFNHKGWFSTVLLAISDARYKFLYYSIGSYGHHNDSQVFRDSTFGRQLEQETLRFPPNRNLPMTDCCLPYYFLADGGFALKDRIMKPYPGMQETDNATFNLRLSHARRVIESAFGILCARFRILLKDIETDVSLADDIVRATIHLHNYLSDELPFDPARITFGQLNIGNFSVDGHKYYDILCTDATTTGFMLEEGAEKWPMACVRNGAGASANSSCAPYPFEGESVYEFCEVDEWRSAVENFRLQIGCSKEQVEGVKNIDENYFCRERCNGLGLGDVPYIIMFASVVGALILSL</sequence>
<evidence type="ECO:0000256" key="6">
    <source>
        <dbReference type="ARBA" id="ARBA00022801"/>
    </source>
</evidence>
<dbReference type="InterPro" id="IPR027806">
    <property type="entry name" value="HARBI1_dom"/>
</dbReference>
<dbReference type="EMBL" id="JAUCMV010000005">
    <property type="protein sequence ID" value="KAK0393872.1"/>
    <property type="molecule type" value="Genomic_DNA"/>
</dbReference>
<evidence type="ECO:0000256" key="8">
    <source>
        <dbReference type="SAM" id="MobiDB-lite"/>
    </source>
</evidence>
<organism evidence="10 11">
    <name type="scientific">Steinernema hermaphroditum</name>
    <dbReference type="NCBI Taxonomy" id="289476"/>
    <lineage>
        <taxon>Eukaryota</taxon>
        <taxon>Metazoa</taxon>
        <taxon>Ecdysozoa</taxon>
        <taxon>Nematoda</taxon>
        <taxon>Chromadorea</taxon>
        <taxon>Rhabditida</taxon>
        <taxon>Tylenchina</taxon>
        <taxon>Panagrolaimomorpha</taxon>
        <taxon>Strongyloidoidea</taxon>
        <taxon>Steinernematidae</taxon>
        <taxon>Steinernema</taxon>
    </lineage>
</organism>
<name>A0AA39LE43_9BILA</name>
<dbReference type="PANTHER" id="PTHR22930:SF269">
    <property type="entry name" value="NUCLEASE HARBI1-LIKE PROTEIN"/>
    <property type="match status" value="1"/>
</dbReference>
<dbReference type="AlphaFoldDB" id="A0AA39LE43"/>
<dbReference type="PANTHER" id="PTHR22930">
    <property type="match status" value="1"/>
</dbReference>
<evidence type="ECO:0000256" key="4">
    <source>
        <dbReference type="ARBA" id="ARBA00022722"/>
    </source>
</evidence>
<dbReference type="Proteomes" id="UP001175271">
    <property type="component" value="Unassembled WGS sequence"/>
</dbReference>
<dbReference type="Pfam" id="PF10545">
    <property type="entry name" value="MADF_DNA_bdg"/>
    <property type="match status" value="1"/>
</dbReference>
<dbReference type="SMART" id="SM00595">
    <property type="entry name" value="MADF"/>
    <property type="match status" value="1"/>
</dbReference>
<evidence type="ECO:0000313" key="11">
    <source>
        <dbReference type="Proteomes" id="UP001175271"/>
    </source>
</evidence>
<dbReference type="Pfam" id="PF13359">
    <property type="entry name" value="DDE_Tnp_4"/>
    <property type="match status" value="1"/>
</dbReference>
<feature type="region of interest" description="Disordered" evidence="8">
    <location>
        <begin position="196"/>
        <end position="268"/>
    </location>
</feature>
<dbReference type="GO" id="GO:0016787">
    <property type="term" value="F:hydrolase activity"/>
    <property type="evidence" value="ECO:0007669"/>
    <property type="project" value="UniProtKB-KW"/>
</dbReference>
<evidence type="ECO:0000256" key="1">
    <source>
        <dbReference type="ARBA" id="ARBA00001968"/>
    </source>
</evidence>
<feature type="compositionally biased region" description="Basic and acidic residues" evidence="8">
    <location>
        <begin position="256"/>
        <end position="268"/>
    </location>
</feature>
<feature type="domain" description="MADF" evidence="9">
    <location>
        <begin position="19"/>
        <end position="111"/>
    </location>
</feature>
<dbReference type="PROSITE" id="PS51029">
    <property type="entry name" value="MADF"/>
    <property type="match status" value="1"/>
</dbReference>
<evidence type="ECO:0000256" key="2">
    <source>
        <dbReference type="ARBA" id="ARBA00004123"/>
    </source>
</evidence>
<proteinExistence type="inferred from homology"/>
<comment type="similarity">
    <text evidence="3">Belongs to the HARBI1 family.</text>
</comment>
<dbReference type="InterPro" id="IPR006578">
    <property type="entry name" value="MADF-dom"/>
</dbReference>
<comment type="caution">
    <text evidence="10">The sequence shown here is derived from an EMBL/GenBank/DDBJ whole genome shotgun (WGS) entry which is preliminary data.</text>
</comment>
<evidence type="ECO:0000313" key="10">
    <source>
        <dbReference type="EMBL" id="KAK0393872.1"/>
    </source>
</evidence>
<evidence type="ECO:0000259" key="9">
    <source>
        <dbReference type="PROSITE" id="PS51029"/>
    </source>
</evidence>
<keyword evidence="5" id="KW-0479">Metal-binding</keyword>
<keyword evidence="11" id="KW-1185">Reference proteome</keyword>
<feature type="compositionally biased region" description="Basic and acidic residues" evidence="8">
    <location>
        <begin position="196"/>
        <end position="209"/>
    </location>
</feature>
<dbReference type="GO" id="GO:0004518">
    <property type="term" value="F:nuclease activity"/>
    <property type="evidence" value="ECO:0007669"/>
    <property type="project" value="UniProtKB-KW"/>
</dbReference>
<dbReference type="GO" id="GO:0046872">
    <property type="term" value="F:metal ion binding"/>
    <property type="evidence" value="ECO:0007669"/>
    <property type="project" value="UniProtKB-KW"/>
</dbReference>
<evidence type="ECO:0000256" key="5">
    <source>
        <dbReference type="ARBA" id="ARBA00022723"/>
    </source>
</evidence>
<keyword evidence="4" id="KW-0540">Nuclease</keyword>
<keyword evidence="6" id="KW-0378">Hydrolase</keyword>
<comment type="subcellular location">
    <subcellularLocation>
        <location evidence="2">Nucleus</location>
    </subcellularLocation>
</comment>
<feature type="compositionally biased region" description="Polar residues" evidence="8">
    <location>
        <begin position="229"/>
        <end position="238"/>
    </location>
</feature>